<evidence type="ECO:0000313" key="3">
    <source>
        <dbReference type="EMBL" id="VEJ22335.1"/>
    </source>
</evidence>
<dbReference type="PROSITE" id="PS51257">
    <property type="entry name" value="PROKAR_LIPOPROTEIN"/>
    <property type="match status" value="1"/>
</dbReference>
<dbReference type="KEGG" id="nani:NCTC12227_02124"/>
<feature type="chain" id="PRO_5019379986" evidence="1">
    <location>
        <begin position="24"/>
        <end position="137"/>
    </location>
</feature>
<dbReference type="Pfam" id="PF03724">
    <property type="entry name" value="META"/>
    <property type="match status" value="1"/>
</dbReference>
<evidence type="ECO:0000259" key="2">
    <source>
        <dbReference type="Pfam" id="PF03724"/>
    </source>
</evidence>
<dbReference type="InterPro" id="IPR005184">
    <property type="entry name" value="DUF306_Meta_HslJ"/>
</dbReference>
<evidence type="ECO:0000313" key="4">
    <source>
        <dbReference type="Proteomes" id="UP000268229"/>
    </source>
</evidence>
<dbReference type="OrthoDB" id="5348860at2"/>
<dbReference type="STRING" id="326522.BWD08_05160"/>
<gene>
    <name evidence="3" type="ORF">NCTC12227_02124</name>
</gene>
<proteinExistence type="predicted"/>
<keyword evidence="1" id="KW-0732">Signal</keyword>
<organism evidence="3 4">
    <name type="scientific">Neisseria animaloris</name>
    <dbReference type="NCBI Taxonomy" id="326522"/>
    <lineage>
        <taxon>Bacteria</taxon>
        <taxon>Pseudomonadati</taxon>
        <taxon>Pseudomonadota</taxon>
        <taxon>Betaproteobacteria</taxon>
        <taxon>Neisseriales</taxon>
        <taxon>Neisseriaceae</taxon>
        <taxon>Neisseria</taxon>
    </lineage>
</organism>
<name>A0A448UEL0_9NEIS</name>
<dbReference type="InterPro" id="IPR053147">
    <property type="entry name" value="Hsp_HslJ-like"/>
</dbReference>
<accession>A0A448UEL0</accession>
<dbReference type="PANTHER" id="PTHR35535">
    <property type="entry name" value="HEAT SHOCK PROTEIN HSLJ"/>
    <property type="match status" value="1"/>
</dbReference>
<reference evidence="3 4" key="1">
    <citation type="submission" date="2018-12" db="EMBL/GenBank/DDBJ databases">
        <authorList>
            <consortium name="Pathogen Informatics"/>
        </authorList>
    </citation>
    <scope>NUCLEOTIDE SEQUENCE [LARGE SCALE GENOMIC DNA]</scope>
    <source>
        <strain evidence="3 4">NCTC12227</strain>
    </source>
</reference>
<protein>
    <submittedName>
        <fullName evidence="3">META domain</fullName>
    </submittedName>
</protein>
<dbReference type="Gene3D" id="2.40.128.270">
    <property type="match status" value="1"/>
</dbReference>
<dbReference type="Proteomes" id="UP000268229">
    <property type="component" value="Chromosome"/>
</dbReference>
<feature type="signal peptide" evidence="1">
    <location>
        <begin position="1"/>
        <end position="23"/>
    </location>
</feature>
<sequence>MKLLTLLSPLLLSACVIPVPAQSAPSVPQQVYGKWQITQINKQSVDKATLVLNSSDSSFSAQTDCNNLFGEYTLSTDKKLHFKDVASSLKACPDMRVEQLLADTLPKVDSYRFNKRRIEMLDKQGRILLQGQRLSSQ</sequence>
<feature type="domain" description="DUF306" evidence="2">
    <location>
        <begin position="32"/>
        <end position="129"/>
    </location>
</feature>
<evidence type="ECO:0000256" key="1">
    <source>
        <dbReference type="SAM" id="SignalP"/>
    </source>
</evidence>
<dbReference type="EMBL" id="LR134516">
    <property type="protein sequence ID" value="VEJ22335.1"/>
    <property type="molecule type" value="Genomic_DNA"/>
</dbReference>
<keyword evidence="4" id="KW-1185">Reference proteome</keyword>
<dbReference type="PANTHER" id="PTHR35535:SF1">
    <property type="entry name" value="HEAT SHOCK PROTEIN HSLJ"/>
    <property type="match status" value="1"/>
</dbReference>
<dbReference type="InterPro" id="IPR038670">
    <property type="entry name" value="HslJ-like_sf"/>
</dbReference>
<dbReference type="RefSeq" id="WP_085390081.1">
    <property type="nucleotide sequence ID" value="NZ_JBGNXI010000002.1"/>
</dbReference>
<dbReference type="AlphaFoldDB" id="A0A448UEL0"/>